<accession>C1DUC9</accession>
<comment type="similarity">
    <text evidence="1">Belongs to the membrane fusion protein (MFP) (TC 8.A.1) family.</text>
</comment>
<dbReference type="PROSITE" id="PS51257">
    <property type="entry name" value="PROKAR_LIPOPROTEIN"/>
    <property type="match status" value="1"/>
</dbReference>
<dbReference type="HOGENOM" id="CLU_018816_13_3_0"/>
<name>C1DUC9_SULAA</name>
<dbReference type="GO" id="GO:0015562">
    <property type="term" value="F:efflux transmembrane transporter activity"/>
    <property type="evidence" value="ECO:0007669"/>
    <property type="project" value="TreeGrafter"/>
</dbReference>
<dbReference type="InterPro" id="IPR058637">
    <property type="entry name" value="YknX-like_C"/>
</dbReference>
<dbReference type="Gene3D" id="2.40.50.100">
    <property type="match status" value="1"/>
</dbReference>
<proteinExistence type="inferred from homology"/>
<dbReference type="PANTHER" id="PTHR30469">
    <property type="entry name" value="MULTIDRUG RESISTANCE PROTEIN MDTA"/>
    <property type="match status" value="1"/>
</dbReference>
<organism evidence="5 6">
    <name type="scientific">Sulfurihydrogenibium azorense (strain DSM 15241 / OCM 825 / Az-Fu1)</name>
    <dbReference type="NCBI Taxonomy" id="204536"/>
    <lineage>
        <taxon>Bacteria</taxon>
        <taxon>Pseudomonadati</taxon>
        <taxon>Aquificota</taxon>
        <taxon>Aquificia</taxon>
        <taxon>Aquificales</taxon>
        <taxon>Hydrogenothermaceae</taxon>
        <taxon>Sulfurihydrogenibium</taxon>
    </lineage>
</organism>
<reference evidence="5 6" key="1">
    <citation type="journal article" date="2009" name="J. Bacteriol.">
        <title>Complete and draft genome sequences of six members of the Aquificales.</title>
        <authorList>
            <person name="Reysenbach A.L."/>
            <person name="Hamamura N."/>
            <person name="Podar M."/>
            <person name="Griffiths E."/>
            <person name="Ferreira S."/>
            <person name="Hochstein R."/>
            <person name="Heidelberg J."/>
            <person name="Johnson J."/>
            <person name="Mead D."/>
            <person name="Pohorille A."/>
            <person name="Sarmiento M."/>
            <person name="Schweighofer K."/>
            <person name="Seshadri R."/>
            <person name="Voytek M.A."/>
        </authorList>
    </citation>
    <scope>NUCLEOTIDE SEQUENCE [LARGE SCALE GENOMIC DNA]</scope>
    <source>
        <strain evidence="6">Az-Fu1 / DSM 15241 / OCM 825</strain>
    </source>
</reference>
<sequence>MRKIIALTLTAFTLTLSCGEDKEKTKESQTPKVSYQTTLPSTENSKVIRVFPATVSFTPEGVVNINPPISGQVDSIYVKVGDNVNKGQKLIKIKALDVSDIKSNYLTVKAQLEEAKRIYQLNKSLYEIGAISKNELIASETTVKQLEYTLKGLEEKEKLLNVKNFTDFYVNSPIDGVVYEIDTTVGSRVQPDSSQPLIKIANKNQFIVVANVYEKDIKFFSKGDTVDIIFDDKSKISGEVYYISDVLDPDTKTVKVYIKPSKTDNLKANMFVSIKVQKELNNYLSIPKNAIIFKDNHFYVYLLKDGQVVKKEVQLIGDAENEKFAIVDGLNKDDRVILNAINVEGE</sequence>
<dbReference type="GO" id="GO:1990281">
    <property type="term" value="C:efflux pump complex"/>
    <property type="evidence" value="ECO:0007669"/>
    <property type="project" value="TreeGrafter"/>
</dbReference>
<evidence type="ECO:0000259" key="3">
    <source>
        <dbReference type="Pfam" id="PF25973"/>
    </source>
</evidence>
<protein>
    <submittedName>
        <fullName evidence="5">Putative secretion protein HlyD</fullName>
    </submittedName>
</protein>
<evidence type="ECO:0000313" key="6">
    <source>
        <dbReference type="Proteomes" id="UP000001369"/>
    </source>
</evidence>
<dbReference type="KEGG" id="saf:SULAZ_0731"/>
<dbReference type="AlphaFoldDB" id="C1DUC9"/>
<dbReference type="NCBIfam" id="TIGR01730">
    <property type="entry name" value="RND_mfp"/>
    <property type="match status" value="1"/>
</dbReference>
<feature type="coiled-coil region" evidence="2">
    <location>
        <begin position="136"/>
        <end position="163"/>
    </location>
</feature>
<dbReference type="Pfam" id="PF25989">
    <property type="entry name" value="YknX_C"/>
    <property type="match status" value="1"/>
</dbReference>
<dbReference type="SUPFAM" id="SSF111369">
    <property type="entry name" value="HlyD-like secretion proteins"/>
    <property type="match status" value="1"/>
</dbReference>
<dbReference type="OrthoDB" id="10524at2"/>
<dbReference type="eggNOG" id="COG0845">
    <property type="taxonomic scope" value="Bacteria"/>
</dbReference>
<dbReference type="Pfam" id="PF25973">
    <property type="entry name" value="BSH_CzcB"/>
    <property type="match status" value="1"/>
</dbReference>
<dbReference type="STRING" id="204536.SULAZ_0731"/>
<evidence type="ECO:0000259" key="4">
    <source>
        <dbReference type="Pfam" id="PF25989"/>
    </source>
</evidence>
<evidence type="ECO:0000256" key="1">
    <source>
        <dbReference type="ARBA" id="ARBA00009477"/>
    </source>
</evidence>
<feature type="domain" description="YknX-like C-terminal permuted SH3-like" evidence="4">
    <location>
        <begin position="284"/>
        <end position="339"/>
    </location>
</feature>
<evidence type="ECO:0000256" key="2">
    <source>
        <dbReference type="SAM" id="Coils"/>
    </source>
</evidence>
<feature type="domain" description="CzcB-like barrel-sandwich hybrid" evidence="3">
    <location>
        <begin position="62"/>
        <end position="194"/>
    </location>
</feature>
<dbReference type="InterPro" id="IPR006143">
    <property type="entry name" value="RND_pump_MFP"/>
</dbReference>
<gene>
    <name evidence="5" type="ordered locus">SULAZ_0731</name>
</gene>
<evidence type="ECO:0000313" key="5">
    <source>
        <dbReference type="EMBL" id="ACN99402.1"/>
    </source>
</evidence>
<dbReference type="InterPro" id="IPR058647">
    <property type="entry name" value="BSH_CzcB-like"/>
</dbReference>
<dbReference type="RefSeq" id="WP_012674720.1">
    <property type="nucleotide sequence ID" value="NC_012438.1"/>
</dbReference>
<keyword evidence="6" id="KW-1185">Reference proteome</keyword>
<dbReference type="Gene3D" id="2.40.30.170">
    <property type="match status" value="1"/>
</dbReference>
<keyword evidence="2" id="KW-0175">Coiled coil</keyword>
<dbReference type="EMBL" id="CP001229">
    <property type="protein sequence ID" value="ACN99402.1"/>
    <property type="molecule type" value="Genomic_DNA"/>
</dbReference>
<dbReference type="Gene3D" id="2.40.420.20">
    <property type="match status" value="1"/>
</dbReference>
<dbReference type="Proteomes" id="UP000001369">
    <property type="component" value="Chromosome"/>
</dbReference>